<dbReference type="InterPro" id="IPR017930">
    <property type="entry name" value="Myb_dom"/>
</dbReference>
<dbReference type="CDD" id="cd00167">
    <property type="entry name" value="SANT"/>
    <property type="match status" value="2"/>
</dbReference>
<dbReference type="PROSITE" id="PS51294">
    <property type="entry name" value="HTH_MYB"/>
    <property type="match status" value="2"/>
</dbReference>
<comment type="subcellular location">
    <subcellularLocation>
        <location evidence="1">Nucleus</location>
    </subcellularLocation>
</comment>
<keyword evidence="2" id="KW-0238">DNA-binding</keyword>
<feature type="compositionally biased region" description="Basic residues" evidence="4">
    <location>
        <begin position="144"/>
        <end position="156"/>
    </location>
</feature>
<dbReference type="GO" id="GO:0005634">
    <property type="term" value="C:nucleus"/>
    <property type="evidence" value="ECO:0007669"/>
    <property type="project" value="UniProtKB-SubCell"/>
</dbReference>
<feature type="region of interest" description="Disordered" evidence="4">
    <location>
        <begin position="54"/>
        <end position="85"/>
    </location>
</feature>
<dbReference type="PANTHER" id="PTHR10641:SF1356">
    <property type="entry name" value="OS07G0484700 PROTEIN"/>
    <property type="match status" value="1"/>
</dbReference>
<dbReference type="AlphaFoldDB" id="A0A0D9WG30"/>
<dbReference type="PROSITE" id="PS50090">
    <property type="entry name" value="MYB_LIKE"/>
    <property type="match status" value="1"/>
</dbReference>
<dbReference type="SMART" id="SM00717">
    <property type="entry name" value="SANT"/>
    <property type="match status" value="1"/>
</dbReference>
<sequence length="267" mass="29126">MVGNCGGGDGWRQQNLGGAEVKKGCPWTPEEDLMLVVYIQDHGPRNWRAVPTNTARAAGSGGQSNSGRGSSGGISPTRRRSSSFTSRPSSATVLRLFDDDGFWGIIWWAAIASYLMERTDNDIKNYWNTHLKKKLKRMTDASTWRRRRPGRRRPRGRGSGISRRTSRPRSPRRPLAQHLLAAAAAAAGGAVVGDVRVQRREAWRWEGVGGGDAVQVDVVGVGVVRRGDADAGRLVDGDEEDEGRGVFLGCHYRASQSDSQSDRGEDA</sequence>
<dbReference type="EnsemblPlants" id="LPERR05G11950.1">
    <property type="protein sequence ID" value="LPERR05G11950.1"/>
    <property type="gene ID" value="LPERR05G11950"/>
</dbReference>
<evidence type="ECO:0000259" key="6">
    <source>
        <dbReference type="PROSITE" id="PS51294"/>
    </source>
</evidence>
<feature type="domain" description="Myb-like" evidence="5">
    <location>
        <begin position="26"/>
        <end position="131"/>
    </location>
</feature>
<dbReference type="eggNOG" id="KOG0048">
    <property type="taxonomic scope" value="Eukaryota"/>
</dbReference>
<dbReference type="GO" id="GO:0009733">
    <property type="term" value="P:response to auxin"/>
    <property type="evidence" value="ECO:0007669"/>
    <property type="project" value="TreeGrafter"/>
</dbReference>
<dbReference type="SUPFAM" id="SSF46689">
    <property type="entry name" value="Homeodomain-like"/>
    <property type="match status" value="2"/>
</dbReference>
<evidence type="ECO:0000256" key="3">
    <source>
        <dbReference type="ARBA" id="ARBA00023242"/>
    </source>
</evidence>
<dbReference type="Gramene" id="LPERR05G11950.1">
    <property type="protein sequence ID" value="LPERR05G11950.1"/>
    <property type="gene ID" value="LPERR05G11950"/>
</dbReference>
<keyword evidence="3" id="KW-0539">Nucleus</keyword>
<evidence type="ECO:0000256" key="4">
    <source>
        <dbReference type="SAM" id="MobiDB-lite"/>
    </source>
</evidence>
<evidence type="ECO:0000313" key="8">
    <source>
        <dbReference type="Proteomes" id="UP000032180"/>
    </source>
</evidence>
<evidence type="ECO:0000259" key="5">
    <source>
        <dbReference type="PROSITE" id="PS50090"/>
    </source>
</evidence>
<protein>
    <submittedName>
        <fullName evidence="7">Uncharacterized protein</fullName>
    </submittedName>
</protein>
<dbReference type="InterPro" id="IPR001005">
    <property type="entry name" value="SANT/Myb"/>
</dbReference>
<dbReference type="GO" id="GO:0003677">
    <property type="term" value="F:DNA binding"/>
    <property type="evidence" value="ECO:0007669"/>
    <property type="project" value="UniProtKB-KW"/>
</dbReference>
<dbReference type="HOGENOM" id="CLU_1043361_0_0_1"/>
<reference evidence="7" key="3">
    <citation type="submission" date="2015-04" db="UniProtKB">
        <authorList>
            <consortium name="EnsemblPlants"/>
        </authorList>
    </citation>
    <scope>IDENTIFICATION</scope>
</reference>
<feature type="compositionally biased region" description="Low complexity" evidence="4">
    <location>
        <begin position="73"/>
        <end position="85"/>
    </location>
</feature>
<feature type="region of interest" description="Disordered" evidence="4">
    <location>
        <begin position="138"/>
        <end position="173"/>
    </location>
</feature>
<dbReference type="InterPro" id="IPR009057">
    <property type="entry name" value="Homeodomain-like_sf"/>
</dbReference>
<proteinExistence type="predicted"/>
<dbReference type="PANTHER" id="PTHR10641">
    <property type="entry name" value="MYB FAMILY TRANSCRIPTION FACTOR"/>
    <property type="match status" value="1"/>
</dbReference>
<reference evidence="7 8" key="1">
    <citation type="submission" date="2012-08" db="EMBL/GenBank/DDBJ databases">
        <title>Oryza genome evolution.</title>
        <authorList>
            <person name="Wing R.A."/>
        </authorList>
    </citation>
    <scope>NUCLEOTIDE SEQUENCE</scope>
</reference>
<evidence type="ECO:0000256" key="1">
    <source>
        <dbReference type="ARBA" id="ARBA00004123"/>
    </source>
</evidence>
<reference evidence="8" key="2">
    <citation type="submission" date="2013-12" db="EMBL/GenBank/DDBJ databases">
        <authorList>
            <person name="Yu Y."/>
            <person name="Lee S."/>
            <person name="de Baynast K."/>
            <person name="Wissotski M."/>
            <person name="Liu L."/>
            <person name="Talag J."/>
            <person name="Goicoechea J."/>
            <person name="Angelova A."/>
            <person name="Jetty R."/>
            <person name="Kudrna D."/>
            <person name="Golser W."/>
            <person name="Rivera L."/>
            <person name="Zhang J."/>
            <person name="Wing R."/>
        </authorList>
    </citation>
    <scope>NUCLEOTIDE SEQUENCE</scope>
</reference>
<dbReference type="InterPro" id="IPR015495">
    <property type="entry name" value="Myb_TF_plants"/>
</dbReference>
<dbReference type="STRING" id="77586.A0A0D9WG30"/>
<dbReference type="Pfam" id="PF00249">
    <property type="entry name" value="Myb_DNA-binding"/>
    <property type="match status" value="1"/>
</dbReference>
<feature type="domain" description="HTH myb-type" evidence="6">
    <location>
        <begin position="108"/>
        <end position="135"/>
    </location>
</feature>
<feature type="domain" description="HTH myb-type" evidence="6">
    <location>
        <begin position="19"/>
        <end position="53"/>
    </location>
</feature>
<organism evidence="7 8">
    <name type="scientific">Leersia perrieri</name>
    <dbReference type="NCBI Taxonomy" id="77586"/>
    <lineage>
        <taxon>Eukaryota</taxon>
        <taxon>Viridiplantae</taxon>
        <taxon>Streptophyta</taxon>
        <taxon>Embryophyta</taxon>
        <taxon>Tracheophyta</taxon>
        <taxon>Spermatophyta</taxon>
        <taxon>Magnoliopsida</taxon>
        <taxon>Liliopsida</taxon>
        <taxon>Poales</taxon>
        <taxon>Poaceae</taxon>
        <taxon>BOP clade</taxon>
        <taxon>Oryzoideae</taxon>
        <taxon>Oryzeae</taxon>
        <taxon>Oryzinae</taxon>
        <taxon>Leersia</taxon>
    </lineage>
</organism>
<keyword evidence="8" id="KW-1185">Reference proteome</keyword>
<dbReference type="Gene3D" id="1.10.10.60">
    <property type="entry name" value="Homeodomain-like"/>
    <property type="match status" value="2"/>
</dbReference>
<evidence type="ECO:0000313" key="7">
    <source>
        <dbReference type="EnsemblPlants" id="LPERR05G11950.1"/>
    </source>
</evidence>
<evidence type="ECO:0000256" key="2">
    <source>
        <dbReference type="ARBA" id="ARBA00023125"/>
    </source>
</evidence>
<accession>A0A0D9WG30</accession>
<name>A0A0D9WG30_9ORYZ</name>
<feature type="compositionally biased region" description="Gly residues" evidence="4">
    <location>
        <begin position="59"/>
        <end position="72"/>
    </location>
</feature>
<dbReference type="Proteomes" id="UP000032180">
    <property type="component" value="Chromosome 5"/>
</dbReference>